<evidence type="ECO:0000256" key="5">
    <source>
        <dbReference type="ARBA" id="ARBA00022833"/>
    </source>
</evidence>
<evidence type="ECO:0000313" key="10">
    <source>
        <dbReference type="Proteomes" id="UP000295197"/>
    </source>
</evidence>
<keyword evidence="6 7" id="KW-0482">Metalloprotease</keyword>
<keyword evidence="5 7" id="KW-0862">Zinc</keyword>
<dbReference type="SUPFAM" id="SSF55486">
    <property type="entry name" value="Metalloproteases ('zincins'), catalytic domain"/>
    <property type="match status" value="1"/>
</dbReference>
<protein>
    <submittedName>
        <fullName evidence="9">Peptidyl-dipeptidase Dcp</fullName>
    </submittedName>
</protein>
<dbReference type="PANTHER" id="PTHR43660">
    <property type="entry name" value="DIPEPTIDYL CARBOXYPEPTIDASE"/>
    <property type="match status" value="1"/>
</dbReference>
<proteinExistence type="inferred from homology"/>
<evidence type="ECO:0000256" key="3">
    <source>
        <dbReference type="ARBA" id="ARBA00022723"/>
    </source>
</evidence>
<evidence type="ECO:0000256" key="6">
    <source>
        <dbReference type="ARBA" id="ARBA00023049"/>
    </source>
</evidence>
<dbReference type="AlphaFoldDB" id="A0A4R3VNC8"/>
<keyword evidence="2 7" id="KW-0645">Protease</keyword>
<evidence type="ECO:0000259" key="8">
    <source>
        <dbReference type="Pfam" id="PF01432"/>
    </source>
</evidence>
<keyword evidence="4 7" id="KW-0378">Hydrolase</keyword>
<comment type="cofactor">
    <cofactor evidence="7">
        <name>Zn(2+)</name>
        <dbReference type="ChEBI" id="CHEBI:29105"/>
    </cofactor>
    <text evidence="7">Binds 1 zinc ion.</text>
</comment>
<comment type="similarity">
    <text evidence="1 7">Belongs to the peptidase M3 family.</text>
</comment>
<reference evidence="9 10" key="1">
    <citation type="submission" date="2019-03" db="EMBL/GenBank/DDBJ databases">
        <title>Genomic Encyclopedia of Type Strains, Phase IV (KMG-IV): sequencing the most valuable type-strain genomes for metagenomic binning, comparative biology and taxonomic classification.</title>
        <authorList>
            <person name="Goeker M."/>
        </authorList>
    </citation>
    <scope>NUCLEOTIDE SEQUENCE [LARGE SCALE GENOMIC DNA]</scope>
    <source>
        <strain evidence="9 10">DSM 22362</strain>
    </source>
</reference>
<dbReference type="Proteomes" id="UP000295197">
    <property type="component" value="Unassembled WGS sequence"/>
</dbReference>
<dbReference type="InterPro" id="IPR024079">
    <property type="entry name" value="MetalloPept_cat_dom_sf"/>
</dbReference>
<name>A0A4R3VNC8_9SPHI</name>
<dbReference type="InterPro" id="IPR001567">
    <property type="entry name" value="Pept_M3A_M3B_dom"/>
</dbReference>
<dbReference type="Pfam" id="PF01432">
    <property type="entry name" value="Peptidase_M3"/>
    <property type="match status" value="1"/>
</dbReference>
<dbReference type="Gene3D" id="1.10.1370.40">
    <property type="match status" value="1"/>
</dbReference>
<dbReference type="InterPro" id="IPR024077">
    <property type="entry name" value="Neurolysin/TOP_dom2"/>
</dbReference>
<evidence type="ECO:0000256" key="4">
    <source>
        <dbReference type="ARBA" id="ARBA00022801"/>
    </source>
</evidence>
<keyword evidence="3 7" id="KW-0479">Metal-binding</keyword>
<dbReference type="Gene3D" id="3.40.390.10">
    <property type="entry name" value="Collagenase (Catalytic Domain)"/>
    <property type="match status" value="1"/>
</dbReference>
<evidence type="ECO:0000313" key="9">
    <source>
        <dbReference type="EMBL" id="TCV06593.1"/>
    </source>
</evidence>
<dbReference type="InterPro" id="IPR045090">
    <property type="entry name" value="Pept_M3A_M3B"/>
</dbReference>
<evidence type="ECO:0000256" key="1">
    <source>
        <dbReference type="ARBA" id="ARBA00006040"/>
    </source>
</evidence>
<organism evidence="9 10">
    <name type="scientific">Sphingobacterium alimentarium</name>
    <dbReference type="NCBI Taxonomy" id="797292"/>
    <lineage>
        <taxon>Bacteria</taxon>
        <taxon>Pseudomonadati</taxon>
        <taxon>Bacteroidota</taxon>
        <taxon>Sphingobacteriia</taxon>
        <taxon>Sphingobacteriales</taxon>
        <taxon>Sphingobacteriaceae</taxon>
        <taxon>Sphingobacterium</taxon>
    </lineage>
</organism>
<dbReference type="EMBL" id="SMBZ01000060">
    <property type="protein sequence ID" value="TCV06593.1"/>
    <property type="molecule type" value="Genomic_DNA"/>
</dbReference>
<feature type="domain" description="Peptidase M3A/M3B catalytic" evidence="8">
    <location>
        <begin position="248"/>
        <end position="695"/>
    </location>
</feature>
<gene>
    <name evidence="9" type="ORF">EDC17_10608</name>
</gene>
<dbReference type="GO" id="GO:0006508">
    <property type="term" value="P:proteolysis"/>
    <property type="evidence" value="ECO:0007669"/>
    <property type="project" value="UniProtKB-KW"/>
</dbReference>
<evidence type="ECO:0000256" key="2">
    <source>
        <dbReference type="ARBA" id="ARBA00022670"/>
    </source>
</evidence>
<comment type="caution">
    <text evidence="9">The sequence shown here is derived from an EMBL/GenBank/DDBJ whole genome shotgun (WGS) entry which is preliminary data.</text>
</comment>
<dbReference type="InterPro" id="IPR034005">
    <property type="entry name" value="M3A_DCP"/>
</dbReference>
<dbReference type="FunFam" id="3.40.390.10:FF:000009">
    <property type="entry name" value="Oligopeptidase A"/>
    <property type="match status" value="1"/>
</dbReference>
<keyword evidence="10" id="KW-1185">Reference proteome</keyword>
<accession>A0A4R3VNC8</accession>
<dbReference type="CDD" id="cd06456">
    <property type="entry name" value="M3A_DCP"/>
    <property type="match status" value="1"/>
</dbReference>
<dbReference type="GO" id="GO:0004180">
    <property type="term" value="F:carboxypeptidase activity"/>
    <property type="evidence" value="ECO:0007669"/>
    <property type="project" value="TreeGrafter"/>
</dbReference>
<sequence>MRHIVFDQKVINISQNISSFIAMAILTEKFNTPHDTAPFSQISEKHYLPAFEEAIALTKKEIEDIANNPEPPTFQNTIEALAYSGQTLDRISNIFFNLHSANTNDEMEKIAQEVAPKLSALGNDITLNLDLFVRVKTVYEQKESLNLTPEQETLLNKSFKDFARNGALLDDDKKSKLRDIDAKLSVLKLKFGENVLADSNAYQLHLTNADDLKGLPEGVIEAAAALAKSVGKDGWIFTLDYPSYIPFVTYADNRSLRKEIALAAGRKGFQQNDNNNEANVMEIAQLRFERAQLLGYATHADFVLAERMAESPTNVNAFLNDLLAKAKPAAEREFEDLTEFAKQKDGITQLEKWDGAYYAEKLKQERFQLDDELLKPYFKLENVLNGAFAVANKLFGLTFTEVQNIDKYHPEVQTFEVKDEKENLIAIFYADFFPRKGKRQGAWMTSFKPQYIKDNVNERPHVSIVCNFTPATETKPALLTFNEVTTLFHEFGHALHGMLANTTYPNLSGTSVFWDFVELPSQIMENWCYEKEALALFAMHYQTGELIPMELVEKIKESATFLEGMATLRQLSFGLLDMGWHGQDPSSIASVKTFEKAQFEATQLYPDVEDNAMSPSFSHIFNGGYSSGYYSYKWAEVLDADAFEYFKENGIFNKEIATKFRDNILSKGGTIHPMQLYKQFRGQEPQVDALLKRAGLSA</sequence>
<dbReference type="GO" id="GO:0004222">
    <property type="term" value="F:metalloendopeptidase activity"/>
    <property type="evidence" value="ECO:0007669"/>
    <property type="project" value="InterPro"/>
</dbReference>
<dbReference type="PANTHER" id="PTHR43660:SF1">
    <property type="entry name" value="DIPEPTIDYL CARBOXYPEPTIDASE"/>
    <property type="match status" value="1"/>
</dbReference>
<evidence type="ECO:0000256" key="7">
    <source>
        <dbReference type="RuleBase" id="RU003435"/>
    </source>
</evidence>
<dbReference type="GO" id="GO:0046872">
    <property type="term" value="F:metal ion binding"/>
    <property type="evidence" value="ECO:0007669"/>
    <property type="project" value="UniProtKB-UniRule"/>
</dbReference>
<dbReference type="GO" id="GO:0005829">
    <property type="term" value="C:cytosol"/>
    <property type="evidence" value="ECO:0007669"/>
    <property type="project" value="UniProtKB-ARBA"/>
</dbReference>
<dbReference type="Gene3D" id="1.10.1370.10">
    <property type="entry name" value="Neurolysin, domain 3"/>
    <property type="match status" value="1"/>
</dbReference>